<dbReference type="AlphaFoldDB" id="H3GGT8"/>
<reference evidence="2" key="2">
    <citation type="submission" date="2015-06" db="UniProtKB">
        <authorList>
            <consortium name="EnsemblProtists"/>
        </authorList>
    </citation>
    <scope>IDENTIFICATION</scope>
    <source>
        <strain evidence="2">Pr102</strain>
    </source>
</reference>
<feature type="region of interest" description="Disordered" evidence="1">
    <location>
        <begin position="212"/>
        <end position="241"/>
    </location>
</feature>
<dbReference type="VEuPathDB" id="FungiDB:KRP22_6464"/>
<dbReference type="EnsemblProtists" id="Phyra75071">
    <property type="protein sequence ID" value="Phyra75071"/>
    <property type="gene ID" value="Phyra75071"/>
</dbReference>
<proteinExistence type="predicted"/>
<dbReference type="Proteomes" id="UP000005238">
    <property type="component" value="Unassembled WGS sequence"/>
</dbReference>
<evidence type="ECO:0000313" key="3">
    <source>
        <dbReference type="Proteomes" id="UP000005238"/>
    </source>
</evidence>
<evidence type="ECO:0000256" key="1">
    <source>
        <dbReference type="SAM" id="MobiDB-lite"/>
    </source>
</evidence>
<protein>
    <submittedName>
        <fullName evidence="2">Uncharacterized protein</fullName>
    </submittedName>
</protein>
<dbReference type="GO" id="GO:0007096">
    <property type="term" value="P:regulation of exit from mitosis"/>
    <property type="evidence" value="ECO:0007669"/>
    <property type="project" value="InterPro"/>
</dbReference>
<sequence>MLAGPLRVTYRTTLDGELRASMMVQLVKYLLFMRGQIPCLYDELQQFVATFQLQQRLGREQQPRKRRLPMSGGIKKAVKCVEAAELLFGAQFDAVFAQKVHRVALVFGSSLMSPREVVIVDFDDIEVDNAEPLSTSVAASPQTDEEEASLEDSQMLTPPSPPMTKEKLTRLCAQKLLRFLPKQQFKLRLPKDKRESRSHYVVIYDDVDNRKQSQQEGMLEPADEQAKNDNASTMASGPVLASRSGSHDMMWYVLERPIPGFSEAIGTVDGK</sequence>
<organism evidence="2 3">
    <name type="scientific">Phytophthora ramorum</name>
    <name type="common">Sudden oak death agent</name>
    <dbReference type="NCBI Taxonomy" id="164328"/>
    <lineage>
        <taxon>Eukaryota</taxon>
        <taxon>Sar</taxon>
        <taxon>Stramenopiles</taxon>
        <taxon>Oomycota</taxon>
        <taxon>Peronosporomycetes</taxon>
        <taxon>Peronosporales</taxon>
        <taxon>Peronosporaceae</taxon>
        <taxon>Phytophthora</taxon>
    </lineage>
</organism>
<dbReference type="PANTHER" id="PTHR15681">
    <property type="entry name" value="MAD2L1-BINDING PROTEIN"/>
    <property type="match status" value="1"/>
</dbReference>
<dbReference type="OMA" id="GQIPCLY"/>
<dbReference type="eggNOG" id="ENOG502S3V2">
    <property type="taxonomic scope" value="Eukaryota"/>
</dbReference>
<dbReference type="InterPro" id="IPR053729">
    <property type="entry name" value="MAD2L1BP_domain_sf"/>
</dbReference>
<evidence type="ECO:0000313" key="2">
    <source>
        <dbReference type="EnsemblProtists" id="Phyra75071"/>
    </source>
</evidence>
<dbReference type="HOGENOM" id="CLU_081719_0_0_1"/>
<dbReference type="Gene3D" id="3.30.900.20">
    <property type="match status" value="1"/>
</dbReference>
<feature type="region of interest" description="Disordered" evidence="1">
    <location>
        <begin position="132"/>
        <end position="165"/>
    </location>
</feature>
<dbReference type="VEuPathDB" id="FungiDB:KRP23_634"/>
<accession>H3GGT8</accession>
<dbReference type="PANTHER" id="PTHR15681:SF1">
    <property type="entry name" value="MAD2L1-BINDING PROTEIN"/>
    <property type="match status" value="1"/>
</dbReference>
<dbReference type="InterPro" id="IPR009511">
    <property type="entry name" value="MAD1/Cdc20-bound-Mad2-bd"/>
</dbReference>
<dbReference type="InParanoid" id="H3GGT8"/>
<dbReference type="EMBL" id="DS566008">
    <property type="status" value="NOT_ANNOTATED_CDS"/>
    <property type="molecule type" value="Genomic_DNA"/>
</dbReference>
<dbReference type="GO" id="GO:0005634">
    <property type="term" value="C:nucleus"/>
    <property type="evidence" value="ECO:0000318"/>
    <property type="project" value="GO_Central"/>
</dbReference>
<reference evidence="3" key="1">
    <citation type="journal article" date="2006" name="Science">
        <title>Phytophthora genome sequences uncover evolutionary origins and mechanisms of pathogenesis.</title>
        <authorList>
            <person name="Tyler B.M."/>
            <person name="Tripathy S."/>
            <person name="Zhang X."/>
            <person name="Dehal P."/>
            <person name="Jiang R.H."/>
            <person name="Aerts A."/>
            <person name="Arredondo F.D."/>
            <person name="Baxter L."/>
            <person name="Bensasson D."/>
            <person name="Beynon J.L."/>
            <person name="Chapman J."/>
            <person name="Damasceno C.M."/>
            <person name="Dorrance A.E."/>
            <person name="Dou D."/>
            <person name="Dickerman A.W."/>
            <person name="Dubchak I.L."/>
            <person name="Garbelotto M."/>
            <person name="Gijzen M."/>
            <person name="Gordon S.G."/>
            <person name="Govers F."/>
            <person name="Grunwald N.J."/>
            <person name="Huang W."/>
            <person name="Ivors K.L."/>
            <person name="Jones R.W."/>
            <person name="Kamoun S."/>
            <person name="Krampis K."/>
            <person name="Lamour K.H."/>
            <person name="Lee M.K."/>
            <person name="McDonald W.H."/>
            <person name="Medina M."/>
            <person name="Meijer H.J."/>
            <person name="Nordberg E.K."/>
            <person name="Maclean D.J."/>
            <person name="Ospina-Giraldo M.D."/>
            <person name="Morris P.F."/>
            <person name="Phuntumart V."/>
            <person name="Putnam N.H."/>
            <person name="Rash S."/>
            <person name="Rose J.K."/>
            <person name="Sakihama Y."/>
            <person name="Salamov A.A."/>
            <person name="Savidor A."/>
            <person name="Scheuring C.F."/>
            <person name="Smith B.M."/>
            <person name="Sobral B.W."/>
            <person name="Terry A."/>
            <person name="Torto-Alalibo T.A."/>
            <person name="Win J."/>
            <person name="Xu Z."/>
            <person name="Zhang H."/>
            <person name="Grigoriev I.V."/>
            <person name="Rokhsar D.S."/>
            <person name="Boore J.L."/>
        </authorList>
    </citation>
    <scope>NUCLEOTIDE SEQUENCE [LARGE SCALE GENOMIC DNA]</scope>
    <source>
        <strain evidence="3">Pr102</strain>
    </source>
</reference>
<name>H3GGT8_PHYRM</name>
<feature type="compositionally biased region" description="Polar residues" evidence="1">
    <location>
        <begin position="132"/>
        <end position="142"/>
    </location>
</feature>
<keyword evidence="3" id="KW-1185">Reference proteome</keyword>